<gene>
    <name evidence="3" type="ORF">GCM10025874_04140</name>
</gene>
<feature type="domain" description="Carboxylesterase type B" evidence="2">
    <location>
        <begin position="10"/>
        <end position="311"/>
    </location>
</feature>
<dbReference type="GO" id="GO:0016787">
    <property type="term" value="F:hydrolase activity"/>
    <property type="evidence" value="ECO:0007669"/>
    <property type="project" value="UniProtKB-KW"/>
</dbReference>
<keyword evidence="4" id="KW-1185">Reference proteome</keyword>
<dbReference type="AlphaFoldDB" id="A0AA37UFI8"/>
<comment type="caution">
    <text evidence="3">The sequence shown here is derived from an EMBL/GenBank/DDBJ whole genome shotgun (WGS) entry which is preliminary data.</text>
</comment>
<evidence type="ECO:0000313" key="3">
    <source>
        <dbReference type="EMBL" id="GMA27161.1"/>
    </source>
</evidence>
<dbReference type="InterPro" id="IPR050309">
    <property type="entry name" value="Type-B_Carboxylest/Lipase"/>
</dbReference>
<dbReference type="RefSeq" id="WP_284229517.1">
    <property type="nucleotide sequence ID" value="NZ_BSUL01000001.1"/>
</dbReference>
<dbReference type="InterPro" id="IPR002018">
    <property type="entry name" value="CarbesteraseB"/>
</dbReference>
<accession>A0AA37UFI8</accession>
<proteinExistence type="predicted"/>
<dbReference type="Proteomes" id="UP001157160">
    <property type="component" value="Unassembled WGS sequence"/>
</dbReference>
<organism evidence="3 4">
    <name type="scientific">Arenivirga flava</name>
    <dbReference type="NCBI Taxonomy" id="1930060"/>
    <lineage>
        <taxon>Bacteria</taxon>
        <taxon>Bacillati</taxon>
        <taxon>Actinomycetota</taxon>
        <taxon>Actinomycetes</taxon>
        <taxon>Micrococcales</taxon>
        <taxon>Microbacteriaceae</taxon>
        <taxon>Arenivirga</taxon>
    </lineage>
</organism>
<evidence type="ECO:0000313" key="4">
    <source>
        <dbReference type="Proteomes" id="UP001157160"/>
    </source>
</evidence>
<dbReference type="InterPro" id="IPR029058">
    <property type="entry name" value="AB_hydrolase_fold"/>
</dbReference>
<protein>
    <submittedName>
        <fullName evidence="3">Carboxylic ester hydrolase</fullName>
    </submittedName>
</protein>
<sequence>MDAATLFHPPVGPVRGRRHGEVVRATGIPYARAQRFAAPTPEPEWTEPFDARHPSPASPQPPAVLEEVIGEQSGGLPQREHCQHLSVTAPADRTDGELLPVMVWVHGGSYVSGAGDAPVYDPSVLAAEQRVVVVTVTYRLGLLGYLGGGGERMANLGLLDQLEAFRWVQRNIAAFGGDPRRVTAFGQSAGGDAVLHLMATEGARQLFSRTIVQSAPLGVTRGRARMSAAMLAASRDLTADTPIADVVAAQAAVLTAGSTFGMPSLMPFGIQYGHAPLPAEREVRRRWASVAPDIPLLIGTTAQETNLFLTAVPALERLAALPLIGRPLAAALSALMTQLVYEAPARRFVRAYRAAGGRALRYRFTWSARRNRYRSSHAIEVPFVLGTEQLAITLLPYRGADLAELRRVGTAIRTVWADFARGDGPRATPVAREVLRLY</sequence>
<reference evidence="3 4" key="1">
    <citation type="journal article" date="2014" name="Int. J. Syst. Evol. Microbiol.">
        <title>Complete genome sequence of Corynebacterium casei LMG S-19264T (=DSM 44701T), isolated from a smear-ripened cheese.</title>
        <authorList>
            <consortium name="US DOE Joint Genome Institute (JGI-PGF)"/>
            <person name="Walter F."/>
            <person name="Albersmeier A."/>
            <person name="Kalinowski J."/>
            <person name="Ruckert C."/>
        </authorList>
    </citation>
    <scope>NUCLEOTIDE SEQUENCE [LARGE SCALE GENOMIC DNA]</scope>
    <source>
        <strain evidence="3 4">NBRC 112289</strain>
    </source>
</reference>
<feature type="region of interest" description="Disordered" evidence="1">
    <location>
        <begin position="37"/>
        <end position="60"/>
    </location>
</feature>
<dbReference type="PANTHER" id="PTHR11559">
    <property type="entry name" value="CARBOXYLESTERASE"/>
    <property type="match status" value="1"/>
</dbReference>
<dbReference type="EMBL" id="BSUL01000001">
    <property type="protein sequence ID" value="GMA27161.1"/>
    <property type="molecule type" value="Genomic_DNA"/>
</dbReference>
<dbReference type="Gene3D" id="3.40.50.1820">
    <property type="entry name" value="alpha/beta hydrolase"/>
    <property type="match status" value="1"/>
</dbReference>
<dbReference type="Pfam" id="PF00135">
    <property type="entry name" value="COesterase"/>
    <property type="match status" value="1"/>
</dbReference>
<evidence type="ECO:0000259" key="2">
    <source>
        <dbReference type="Pfam" id="PF00135"/>
    </source>
</evidence>
<name>A0AA37UFI8_9MICO</name>
<dbReference type="SUPFAM" id="SSF53474">
    <property type="entry name" value="alpha/beta-Hydrolases"/>
    <property type="match status" value="1"/>
</dbReference>
<keyword evidence="3" id="KW-0378">Hydrolase</keyword>
<evidence type="ECO:0000256" key="1">
    <source>
        <dbReference type="SAM" id="MobiDB-lite"/>
    </source>
</evidence>